<dbReference type="PATRIC" id="fig|1069083.5.peg.71"/>
<evidence type="ECO:0000313" key="1">
    <source>
        <dbReference type="EMBL" id="ENN96770.1"/>
    </source>
</evidence>
<organism evidence="1 2">
    <name type="scientific">Methanocaldococcus villosus KIN24-T80</name>
    <dbReference type="NCBI Taxonomy" id="1069083"/>
    <lineage>
        <taxon>Archaea</taxon>
        <taxon>Methanobacteriati</taxon>
        <taxon>Methanobacteriota</taxon>
        <taxon>Methanomada group</taxon>
        <taxon>Methanococci</taxon>
        <taxon>Methanococcales</taxon>
        <taxon>Methanocaldococcaceae</taxon>
        <taxon>Methanocaldococcus</taxon>
    </lineage>
</organism>
<dbReference type="AlphaFoldDB" id="N6VSB7"/>
<dbReference type="OrthoDB" id="102288at2157"/>
<dbReference type="RefSeq" id="WP_004589756.1">
    <property type="nucleotide sequence ID" value="NZ_APMM01000002.1"/>
</dbReference>
<comment type="caution">
    <text evidence="1">The sequence shown here is derived from an EMBL/GenBank/DDBJ whole genome shotgun (WGS) entry which is preliminary data.</text>
</comment>
<dbReference type="Proteomes" id="UP000053695">
    <property type="component" value="Unassembled WGS sequence"/>
</dbReference>
<protein>
    <submittedName>
        <fullName evidence="1">Uncharacterized protein</fullName>
    </submittedName>
</protein>
<keyword evidence="2" id="KW-1185">Reference proteome</keyword>
<proteinExistence type="predicted"/>
<accession>N6VSB7</accession>
<gene>
    <name evidence="1" type="ORF">J422_00371</name>
</gene>
<dbReference type="EMBL" id="APMM01000002">
    <property type="protein sequence ID" value="ENN96770.1"/>
    <property type="molecule type" value="Genomic_DNA"/>
</dbReference>
<name>N6VSB7_9EURY</name>
<sequence>MVRIDLKELDKYVKEFKCKCGYTFRYVGSSIICPKCKTLWENVKK</sequence>
<evidence type="ECO:0000313" key="2">
    <source>
        <dbReference type="Proteomes" id="UP000053695"/>
    </source>
</evidence>
<reference evidence="1 2" key="1">
    <citation type="journal article" date="2013" name="Genome Announc.">
        <title>Draft Genome Sequence of a Highly Flagellated, Fast-Swimming Archaeon, Methanocaldococcus villosus Strain KIN24-T80 (DSM 22612).</title>
        <authorList>
            <person name="Thennarasu S."/>
            <person name="Polireddy D."/>
            <person name="Antony A."/>
            <person name="Yada M.R."/>
            <person name="Algarawi S."/>
            <person name="Sivakumar N."/>
        </authorList>
    </citation>
    <scope>NUCLEOTIDE SEQUENCE [LARGE SCALE GENOMIC DNA]</scope>
    <source>
        <strain evidence="1 2">KIN24-T80</strain>
    </source>
</reference>